<accession>A0ACB8VDZ0</accession>
<sequence>MFSLPPLSCRPRRMCCLQFEACGCARPMEQARSLQKCLLWRQPQTQVVDTGSKGCRHAEAVTEEGILSSGHAKGRYPSTASRSPTGQANCSLGTCCPGGKNSGLGGVRVEELLTSTGDIVGQWKEYFEDLLNPTDTPSTEEVSLRELSSRHVPPGGRPRTRWRDYVSRLAWERLGVLPGIAGGSVWANFVIIVFIIYDRRLHKPMYILICNLAVVDIIYTSSSSPTMIGVLVNGVNTISYWEFTSVVMTAAVFVPQHTDTNKAMYEKPHRPEAAFIVAVILTTPT</sequence>
<dbReference type="Proteomes" id="UP000831701">
    <property type="component" value="Chromosome 22"/>
</dbReference>
<proteinExistence type="predicted"/>
<evidence type="ECO:0000313" key="1">
    <source>
        <dbReference type="EMBL" id="KAI3353661.1"/>
    </source>
</evidence>
<reference evidence="1" key="1">
    <citation type="submission" date="2022-04" db="EMBL/GenBank/DDBJ databases">
        <title>Jade perch genome.</title>
        <authorList>
            <person name="Chao B."/>
        </authorList>
    </citation>
    <scope>NUCLEOTIDE SEQUENCE</scope>
    <source>
        <strain evidence="1">CB-2022</strain>
    </source>
</reference>
<keyword evidence="2" id="KW-1185">Reference proteome</keyword>
<gene>
    <name evidence="1" type="ORF">L3Q82_004905</name>
</gene>
<evidence type="ECO:0000313" key="2">
    <source>
        <dbReference type="Proteomes" id="UP000831701"/>
    </source>
</evidence>
<dbReference type="EMBL" id="CM041552">
    <property type="protein sequence ID" value="KAI3353661.1"/>
    <property type="molecule type" value="Genomic_DNA"/>
</dbReference>
<protein>
    <submittedName>
        <fullName evidence="1">Uncharacterized protein</fullName>
    </submittedName>
</protein>
<name>A0ACB8VDZ0_9TELE</name>
<comment type="caution">
    <text evidence="1">The sequence shown here is derived from an EMBL/GenBank/DDBJ whole genome shotgun (WGS) entry which is preliminary data.</text>
</comment>
<organism evidence="1 2">
    <name type="scientific">Scortum barcoo</name>
    <name type="common">barcoo grunter</name>
    <dbReference type="NCBI Taxonomy" id="214431"/>
    <lineage>
        <taxon>Eukaryota</taxon>
        <taxon>Metazoa</taxon>
        <taxon>Chordata</taxon>
        <taxon>Craniata</taxon>
        <taxon>Vertebrata</taxon>
        <taxon>Euteleostomi</taxon>
        <taxon>Actinopterygii</taxon>
        <taxon>Neopterygii</taxon>
        <taxon>Teleostei</taxon>
        <taxon>Neoteleostei</taxon>
        <taxon>Acanthomorphata</taxon>
        <taxon>Eupercaria</taxon>
        <taxon>Centrarchiformes</taxon>
        <taxon>Terapontoidei</taxon>
        <taxon>Terapontidae</taxon>
        <taxon>Scortum</taxon>
    </lineage>
</organism>